<dbReference type="AlphaFoldDB" id="A0A645EV18"/>
<dbReference type="SUPFAM" id="SSF51395">
    <property type="entry name" value="FMN-linked oxidoreductases"/>
    <property type="match status" value="1"/>
</dbReference>
<accession>A0A645EV18</accession>
<gene>
    <name evidence="1" type="ORF">SDC9_152526</name>
</gene>
<dbReference type="EMBL" id="VSSQ01051188">
    <property type="protein sequence ID" value="MPN05276.1"/>
    <property type="molecule type" value="Genomic_DNA"/>
</dbReference>
<evidence type="ECO:0000313" key="1">
    <source>
        <dbReference type="EMBL" id="MPN05276.1"/>
    </source>
</evidence>
<sequence length="88" mass="9930">MSNKDTALGRPIKVGTRTAKNRFVIQPMECCDASPTGGFSDRAIERYRNLFEGDAGVIIFESITMQYDSRARDMQISLQPNNNENIKE</sequence>
<proteinExistence type="predicted"/>
<dbReference type="Gene3D" id="3.20.20.70">
    <property type="entry name" value="Aldolase class I"/>
    <property type="match status" value="1"/>
</dbReference>
<dbReference type="InterPro" id="IPR013785">
    <property type="entry name" value="Aldolase_TIM"/>
</dbReference>
<organism evidence="1">
    <name type="scientific">bioreactor metagenome</name>
    <dbReference type="NCBI Taxonomy" id="1076179"/>
    <lineage>
        <taxon>unclassified sequences</taxon>
        <taxon>metagenomes</taxon>
        <taxon>ecological metagenomes</taxon>
    </lineage>
</organism>
<name>A0A645EV18_9ZZZZ</name>
<reference evidence="1" key="1">
    <citation type="submission" date="2019-08" db="EMBL/GenBank/DDBJ databases">
        <authorList>
            <person name="Kucharzyk K."/>
            <person name="Murdoch R.W."/>
            <person name="Higgins S."/>
            <person name="Loffler F."/>
        </authorList>
    </citation>
    <scope>NUCLEOTIDE SEQUENCE</scope>
</reference>
<comment type="caution">
    <text evidence="1">The sequence shown here is derived from an EMBL/GenBank/DDBJ whole genome shotgun (WGS) entry which is preliminary data.</text>
</comment>
<protein>
    <submittedName>
        <fullName evidence="1">Uncharacterized protein</fullName>
    </submittedName>
</protein>